<evidence type="ECO:0000313" key="3">
    <source>
        <dbReference type="Proteomes" id="UP000179769"/>
    </source>
</evidence>
<dbReference type="AlphaFoldDB" id="A0A1S1Q317"/>
<name>A0A1S1Q317_9ACTN</name>
<sequence>MVRGPPEPDAPPAPPRVAGTGQPEPEPDPAPVAVAVSASGSGPAATGREPAVAGDGAGSGSLTTRPEASGTSGLAGGAVAAESAGPERRTATALSARTTVTPAAVTIPARRRS</sequence>
<keyword evidence="3" id="KW-1185">Reference proteome</keyword>
<dbReference type="EMBL" id="MAXA01000215">
    <property type="protein sequence ID" value="OHV27967.1"/>
    <property type="molecule type" value="Genomic_DNA"/>
</dbReference>
<feature type="compositionally biased region" description="Low complexity" evidence="1">
    <location>
        <begin position="91"/>
        <end position="113"/>
    </location>
</feature>
<feature type="region of interest" description="Disordered" evidence="1">
    <location>
        <begin position="1"/>
        <end position="113"/>
    </location>
</feature>
<reference evidence="3" key="1">
    <citation type="submission" date="2016-07" db="EMBL/GenBank/DDBJ databases">
        <title>Frankia sp. NRRL B-16219 Genome sequencing.</title>
        <authorList>
            <person name="Ghodhbane-Gtari F."/>
            <person name="Swanson E."/>
            <person name="Gueddou A."/>
            <person name="Louati M."/>
            <person name="Nouioui I."/>
            <person name="Hezbri K."/>
            <person name="Abebe-Akele F."/>
            <person name="Simpson S."/>
            <person name="Morris K."/>
            <person name="Thomas K."/>
            <person name="Gtari M."/>
            <person name="Tisa L.S."/>
        </authorList>
    </citation>
    <scope>NUCLEOTIDE SEQUENCE [LARGE SCALE GENOMIC DNA]</scope>
    <source>
        <strain evidence="3">NRRL B-16219</strain>
    </source>
</reference>
<organism evidence="2 3">
    <name type="scientific">Parafrankia soli</name>
    <dbReference type="NCBI Taxonomy" id="2599596"/>
    <lineage>
        <taxon>Bacteria</taxon>
        <taxon>Bacillati</taxon>
        <taxon>Actinomycetota</taxon>
        <taxon>Actinomycetes</taxon>
        <taxon>Frankiales</taxon>
        <taxon>Frankiaceae</taxon>
        <taxon>Parafrankia</taxon>
    </lineage>
</organism>
<accession>A0A1S1Q317</accession>
<feature type="compositionally biased region" description="Low complexity" evidence="1">
    <location>
        <begin position="31"/>
        <end position="45"/>
    </location>
</feature>
<dbReference type="Proteomes" id="UP000179769">
    <property type="component" value="Unassembled WGS sequence"/>
</dbReference>
<proteinExistence type="predicted"/>
<comment type="caution">
    <text evidence="2">The sequence shown here is derived from an EMBL/GenBank/DDBJ whole genome shotgun (WGS) entry which is preliminary data.</text>
</comment>
<gene>
    <name evidence="2" type="ORF">BBK14_18565</name>
</gene>
<protein>
    <submittedName>
        <fullName evidence="2">Uncharacterized protein</fullName>
    </submittedName>
</protein>
<feature type="compositionally biased region" description="Pro residues" evidence="1">
    <location>
        <begin position="1"/>
        <end position="15"/>
    </location>
</feature>
<feature type="compositionally biased region" description="Polar residues" evidence="1">
    <location>
        <begin position="60"/>
        <end position="72"/>
    </location>
</feature>
<evidence type="ECO:0000256" key="1">
    <source>
        <dbReference type="SAM" id="MobiDB-lite"/>
    </source>
</evidence>
<evidence type="ECO:0000313" key="2">
    <source>
        <dbReference type="EMBL" id="OHV27967.1"/>
    </source>
</evidence>